<dbReference type="AlphaFoldDB" id="A0A2P2MHG2"/>
<dbReference type="PANTHER" id="PTHR44920:SF1">
    <property type="entry name" value="RHODANESE-LIKE DOMAIN-CONTAINING PROTEIN 14, CHLOROPLASTIC"/>
    <property type="match status" value="1"/>
</dbReference>
<protein>
    <submittedName>
        <fullName evidence="1">Uncharacterized protein</fullName>
    </submittedName>
</protein>
<dbReference type="GO" id="GO:0009507">
    <property type="term" value="C:chloroplast"/>
    <property type="evidence" value="ECO:0007669"/>
    <property type="project" value="TreeGrafter"/>
</dbReference>
<dbReference type="EMBL" id="GGEC01049184">
    <property type="protein sequence ID" value="MBX29668.1"/>
    <property type="molecule type" value="Transcribed_RNA"/>
</dbReference>
<organism evidence="1">
    <name type="scientific">Rhizophora mucronata</name>
    <name type="common">Asiatic mangrove</name>
    <dbReference type="NCBI Taxonomy" id="61149"/>
    <lineage>
        <taxon>Eukaryota</taxon>
        <taxon>Viridiplantae</taxon>
        <taxon>Streptophyta</taxon>
        <taxon>Embryophyta</taxon>
        <taxon>Tracheophyta</taxon>
        <taxon>Spermatophyta</taxon>
        <taxon>Magnoliopsida</taxon>
        <taxon>eudicotyledons</taxon>
        <taxon>Gunneridae</taxon>
        <taxon>Pentapetalae</taxon>
        <taxon>rosids</taxon>
        <taxon>fabids</taxon>
        <taxon>Malpighiales</taxon>
        <taxon>Rhizophoraceae</taxon>
        <taxon>Rhizophora</taxon>
    </lineage>
</organism>
<evidence type="ECO:0000313" key="1">
    <source>
        <dbReference type="EMBL" id="MBX29668.1"/>
    </source>
</evidence>
<reference evidence="1" key="1">
    <citation type="submission" date="2018-02" db="EMBL/GenBank/DDBJ databases">
        <title>Rhizophora mucronata_Transcriptome.</title>
        <authorList>
            <person name="Meera S.P."/>
            <person name="Sreeshan A."/>
            <person name="Augustine A."/>
        </authorList>
    </citation>
    <scope>NUCLEOTIDE SEQUENCE</scope>
    <source>
        <tissue evidence="1">Leaf</tissue>
    </source>
</reference>
<dbReference type="InterPro" id="IPR043186">
    <property type="entry name" value="Str14"/>
</dbReference>
<proteinExistence type="predicted"/>
<dbReference type="PANTHER" id="PTHR44920">
    <property type="entry name" value="RHODANESE-LIKE DOMAIN-CONTAINING PROTEIN 14, CHLOROPLASTIC-RELATED"/>
    <property type="match status" value="1"/>
</dbReference>
<accession>A0A2P2MHG2</accession>
<sequence>MPAAVESKIDKNAKIIVACSAGGTLKPSPNLPEGQQSRSVCSSSCKALLFLAFTWL</sequence>
<name>A0A2P2MHG2_RHIMU</name>